<dbReference type="PANTHER" id="PTHR10851:SF0">
    <property type="entry name" value="PYRIDOXINE-5'-PHOSPHATE OXIDASE"/>
    <property type="match status" value="1"/>
</dbReference>
<keyword evidence="2 6" id="KW-0285">Flavoprotein</keyword>
<dbReference type="Pfam" id="PF01243">
    <property type="entry name" value="PNPOx_N"/>
    <property type="match status" value="1"/>
</dbReference>
<comment type="caution">
    <text evidence="10">The sequence shown here is derived from an EMBL/GenBank/DDBJ whole genome shotgun (WGS) entry which is preliminary data.</text>
</comment>
<feature type="binding site" evidence="6">
    <location>
        <position position="118"/>
    </location>
    <ligand>
        <name>substrate</name>
    </ligand>
</feature>
<dbReference type="PIRSF" id="PIRSF000190">
    <property type="entry name" value="Pyd_amn-ph_oxd"/>
    <property type="match status" value="1"/>
</dbReference>
<dbReference type="EMBL" id="JABEQJ010000006">
    <property type="protein sequence ID" value="MBB2159840.1"/>
    <property type="molecule type" value="Genomic_DNA"/>
</dbReference>
<feature type="binding site" evidence="6 7">
    <location>
        <position position="183"/>
    </location>
    <ligand>
        <name>FMN</name>
        <dbReference type="ChEBI" id="CHEBI:58210"/>
    </ligand>
</feature>
<comment type="function">
    <text evidence="6">Catalyzes the oxidation of either pyridoxine 5'-phosphate (PNP) or pyridoxamine 5'-phosphate (PMP) into pyridoxal 5'-phosphate (PLP).</text>
</comment>
<feature type="binding site" evidence="6">
    <location>
        <position position="53"/>
    </location>
    <ligand>
        <name>substrate</name>
    </ligand>
</feature>
<comment type="pathway">
    <text evidence="6">Cofactor metabolism; pyridoxal 5'-phosphate salvage; pyridoxal 5'-phosphate from pyridoxamine 5'-phosphate: step 1/1.</text>
</comment>
<dbReference type="InterPro" id="IPR019576">
    <property type="entry name" value="Pyridoxamine_oxidase_dimer_C"/>
</dbReference>
<dbReference type="PANTHER" id="PTHR10851">
    <property type="entry name" value="PYRIDOXINE-5-PHOSPHATE OXIDASE"/>
    <property type="match status" value="1"/>
</dbReference>
<feature type="domain" description="Pyridoxamine 5'-phosphate oxidase N-terminal" evidence="8">
    <location>
        <begin position="25"/>
        <end position="141"/>
    </location>
</feature>
<comment type="catalytic activity">
    <reaction evidence="6">
        <text>pyridoxine 5'-phosphate + O2 = pyridoxal 5'-phosphate + H2O2</text>
        <dbReference type="Rhea" id="RHEA:15149"/>
        <dbReference type="ChEBI" id="CHEBI:15379"/>
        <dbReference type="ChEBI" id="CHEBI:16240"/>
        <dbReference type="ChEBI" id="CHEBI:58589"/>
        <dbReference type="ChEBI" id="CHEBI:597326"/>
        <dbReference type="EC" id="1.4.3.5"/>
    </reaction>
</comment>
<evidence type="ECO:0000256" key="2">
    <source>
        <dbReference type="ARBA" id="ARBA00022630"/>
    </source>
</evidence>
<evidence type="ECO:0000259" key="9">
    <source>
        <dbReference type="Pfam" id="PF10590"/>
    </source>
</evidence>
<evidence type="ECO:0000256" key="5">
    <source>
        <dbReference type="ARBA" id="ARBA00023096"/>
    </source>
</evidence>
<organism evidence="10 11">
    <name type="scientific">Gluconacetobacter sacchari</name>
    <dbReference type="NCBI Taxonomy" id="92759"/>
    <lineage>
        <taxon>Bacteria</taxon>
        <taxon>Pseudomonadati</taxon>
        <taxon>Pseudomonadota</taxon>
        <taxon>Alphaproteobacteria</taxon>
        <taxon>Acetobacterales</taxon>
        <taxon>Acetobacteraceae</taxon>
        <taxon>Gluconacetobacter</taxon>
    </lineage>
</organism>
<dbReference type="GO" id="GO:0010181">
    <property type="term" value="F:FMN binding"/>
    <property type="evidence" value="ECO:0007669"/>
    <property type="project" value="UniProtKB-UniRule"/>
</dbReference>
<feature type="binding site" evidence="6 7">
    <location>
        <position position="92"/>
    </location>
    <ligand>
        <name>FMN</name>
        <dbReference type="ChEBI" id="CHEBI:58210"/>
    </ligand>
</feature>
<feature type="binding site" evidence="6 7">
    <location>
        <position position="69"/>
    </location>
    <ligand>
        <name>FMN</name>
        <dbReference type="ChEBI" id="CHEBI:58210"/>
    </ligand>
</feature>
<dbReference type="GO" id="GO:0004733">
    <property type="term" value="F:pyridoxamine phosphate oxidase activity"/>
    <property type="evidence" value="ECO:0007669"/>
    <property type="project" value="UniProtKB-UniRule"/>
</dbReference>
<evidence type="ECO:0000256" key="4">
    <source>
        <dbReference type="ARBA" id="ARBA00023002"/>
    </source>
</evidence>
<comment type="similarity">
    <text evidence="1 6">Belongs to the pyridoxamine 5'-phosphate oxidase family.</text>
</comment>
<keyword evidence="4 6" id="KW-0560">Oxidoreductase</keyword>
<evidence type="ECO:0000256" key="6">
    <source>
        <dbReference type="HAMAP-Rule" id="MF_01629"/>
    </source>
</evidence>
<evidence type="ECO:0000256" key="3">
    <source>
        <dbReference type="ARBA" id="ARBA00022643"/>
    </source>
</evidence>
<sequence length="200" mass="22812">MTVKLIDLDADPYTLFAEWMRAAEAAEPNDPNAMALATATRDGRPSVRMILLKGADPRGFVFYTNLESRKAGELAENPHAALLFHWKSLMRQIRIEGPVEPVTDAEADAYFASRSRLSRLGAIASDQSRPLPDRALFERRLALEEARYPEGAPIPRPADWSGFRLAPERIEFWQNRAHRLHDRAIWLRTDTGWETTRLYP</sequence>
<dbReference type="NCBIfam" id="NF004231">
    <property type="entry name" value="PRK05679.1"/>
    <property type="match status" value="1"/>
</dbReference>
<dbReference type="Pfam" id="PF10590">
    <property type="entry name" value="PNP_phzG_C"/>
    <property type="match status" value="1"/>
</dbReference>
<comment type="pathway">
    <text evidence="6">Cofactor metabolism; pyridoxal 5'-phosphate salvage; pyridoxal 5'-phosphate from pyridoxine 5'-phosphate: step 1/1.</text>
</comment>
<dbReference type="NCBIfam" id="TIGR00558">
    <property type="entry name" value="pdxH"/>
    <property type="match status" value="1"/>
</dbReference>
<comment type="subunit">
    <text evidence="6">Homodimer.</text>
</comment>
<dbReference type="HAMAP" id="MF_01629">
    <property type="entry name" value="PdxH"/>
    <property type="match status" value="1"/>
</dbReference>
<evidence type="ECO:0000313" key="10">
    <source>
        <dbReference type="EMBL" id="MBB2159840.1"/>
    </source>
</evidence>
<dbReference type="AlphaFoldDB" id="A0A7W4NR70"/>
<comment type="cofactor">
    <cofactor evidence="6 7">
        <name>FMN</name>
        <dbReference type="ChEBI" id="CHEBI:58210"/>
    </cofactor>
    <text evidence="6 7">Binds 1 FMN per subunit.</text>
</comment>
<keyword evidence="5 6" id="KW-0664">Pyridoxine biosynthesis</keyword>
<reference evidence="10 11" key="1">
    <citation type="submission" date="2020-04" db="EMBL/GenBank/DDBJ databases">
        <title>Description of novel Gluconacetobacter.</title>
        <authorList>
            <person name="Sombolestani A."/>
        </authorList>
    </citation>
    <scope>NUCLEOTIDE SEQUENCE [LARGE SCALE GENOMIC DNA]</scope>
    <source>
        <strain evidence="10 11">LMG 19747</strain>
    </source>
</reference>
<feature type="binding site" evidence="6">
    <location>
        <begin position="179"/>
        <end position="181"/>
    </location>
    <ligand>
        <name>substrate</name>
    </ligand>
</feature>
<feature type="binding site" evidence="6 7">
    <location>
        <position position="173"/>
    </location>
    <ligand>
        <name>FMN</name>
        <dbReference type="ChEBI" id="CHEBI:58210"/>
    </ligand>
</feature>
<dbReference type="GO" id="GO:0008615">
    <property type="term" value="P:pyridoxine biosynthetic process"/>
    <property type="evidence" value="ECO:0007669"/>
    <property type="project" value="UniProtKB-UniRule"/>
</dbReference>
<dbReference type="InterPro" id="IPR000659">
    <property type="entry name" value="Pyridox_Oxase"/>
</dbReference>
<dbReference type="PROSITE" id="PS01064">
    <property type="entry name" value="PYRIDOX_OXIDASE"/>
    <property type="match status" value="1"/>
</dbReference>
<feature type="binding site" evidence="6">
    <location>
        <position position="110"/>
    </location>
    <ligand>
        <name>substrate</name>
    </ligand>
</feature>
<feature type="binding site" evidence="6">
    <location>
        <position position="114"/>
    </location>
    <ligand>
        <name>substrate</name>
    </ligand>
</feature>
<protein>
    <recommendedName>
        <fullName evidence="6">Pyridoxine/pyridoxamine 5'-phosphate oxidase</fullName>
        <ecNumber evidence="6">1.4.3.5</ecNumber>
    </recommendedName>
    <alternativeName>
        <fullName evidence="6">PNP/PMP oxidase</fullName>
        <shortName evidence="6">PNPOx</shortName>
    </alternativeName>
    <alternativeName>
        <fullName evidence="6">Pyridoxal 5'-phosphate synthase</fullName>
    </alternativeName>
</protein>
<gene>
    <name evidence="6 10" type="primary">pdxH</name>
    <name evidence="10" type="ORF">HLH48_06575</name>
</gene>
<dbReference type="InterPro" id="IPR011576">
    <property type="entry name" value="Pyridox_Oxase_N"/>
</dbReference>
<dbReference type="UniPathway" id="UPA01068">
    <property type="reaction ID" value="UER00304"/>
</dbReference>
<accession>A0A7W4NR70</accession>
<comment type="catalytic activity">
    <reaction evidence="6">
        <text>pyridoxamine 5'-phosphate + O2 + H2O = pyridoxal 5'-phosphate + H2O2 + NH4(+)</text>
        <dbReference type="Rhea" id="RHEA:15817"/>
        <dbReference type="ChEBI" id="CHEBI:15377"/>
        <dbReference type="ChEBI" id="CHEBI:15379"/>
        <dbReference type="ChEBI" id="CHEBI:16240"/>
        <dbReference type="ChEBI" id="CHEBI:28938"/>
        <dbReference type="ChEBI" id="CHEBI:58451"/>
        <dbReference type="ChEBI" id="CHEBI:597326"/>
        <dbReference type="EC" id="1.4.3.5"/>
    </reaction>
</comment>
<dbReference type="InterPro" id="IPR019740">
    <property type="entry name" value="Pyridox_Oxase_CS"/>
</dbReference>
<evidence type="ECO:0000256" key="7">
    <source>
        <dbReference type="PIRSR" id="PIRSR000190-2"/>
    </source>
</evidence>
<evidence type="ECO:0000256" key="1">
    <source>
        <dbReference type="ARBA" id="ARBA00007301"/>
    </source>
</evidence>
<dbReference type="Proteomes" id="UP000589085">
    <property type="component" value="Unassembled WGS sequence"/>
</dbReference>
<feature type="binding site" evidence="6 7">
    <location>
        <begin position="127"/>
        <end position="128"/>
    </location>
    <ligand>
        <name>FMN</name>
        <dbReference type="ChEBI" id="CHEBI:58210"/>
    </ligand>
</feature>
<dbReference type="Gene3D" id="2.30.110.10">
    <property type="entry name" value="Electron Transport, Fmn-binding Protein, Chain A"/>
    <property type="match status" value="1"/>
</dbReference>
<feature type="domain" description="Pyridoxine 5'-phosphate oxidase dimerisation C-terminal" evidence="9">
    <location>
        <begin position="160"/>
        <end position="200"/>
    </location>
</feature>
<feature type="binding site" evidence="6 7">
    <location>
        <begin position="63"/>
        <end position="64"/>
    </location>
    <ligand>
        <name>FMN</name>
        <dbReference type="ChEBI" id="CHEBI:58210"/>
    </ligand>
</feature>
<dbReference type="RefSeq" id="WP_182996701.1">
    <property type="nucleotide sequence ID" value="NZ_JABEQJ010000006.1"/>
</dbReference>
<proteinExistence type="inferred from homology"/>
<name>A0A7W4NR70_9PROT</name>
<evidence type="ECO:0000313" key="11">
    <source>
        <dbReference type="Proteomes" id="UP000589085"/>
    </source>
</evidence>
<evidence type="ECO:0000259" key="8">
    <source>
        <dbReference type="Pfam" id="PF01243"/>
    </source>
</evidence>
<feature type="binding site" evidence="6 7">
    <location>
        <position position="70"/>
    </location>
    <ligand>
        <name>FMN</name>
        <dbReference type="ChEBI" id="CHEBI:58210"/>
    </ligand>
</feature>
<dbReference type="EC" id="1.4.3.5" evidence="6"/>
<keyword evidence="3 6" id="KW-0288">FMN</keyword>
<dbReference type="SUPFAM" id="SSF50475">
    <property type="entry name" value="FMN-binding split barrel"/>
    <property type="match status" value="1"/>
</dbReference>
<dbReference type="InterPro" id="IPR012349">
    <property type="entry name" value="Split_barrel_FMN-bd"/>
</dbReference>
<feature type="binding site" evidence="6 7">
    <location>
        <begin position="48"/>
        <end position="53"/>
    </location>
    <ligand>
        <name>FMN</name>
        <dbReference type="ChEBI" id="CHEBI:58210"/>
    </ligand>
</feature>